<dbReference type="Proteomes" id="UP000694427">
    <property type="component" value="Unplaced"/>
</dbReference>
<dbReference type="InterPro" id="IPR007110">
    <property type="entry name" value="Ig-like_dom"/>
</dbReference>
<dbReference type="GO" id="GO:0005102">
    <property type="term" value="F:signaling receptor binding"/>
    <property type="evidence" value="ECO:0007669"/>
    <property type="project" value="TreeGrafter"/>
</dbReference>
<dbReference type="GO" id="GO:0050852">
    <property type="term" value="P:T cell receptor signaling pathway"/>
    <property type="evidence" value="ECO:0007669"/>
    <property type="project" value="TreeGrafter"/>
</dbReference>
<evidence type="ECO:0000313" key="7">
    <source>
        <dbReference type="Proteomes" id="UP000694427"/>
    </source>
</evidence>
<keyword evidence="2" id="KW-0472">Membrane</keyword>
<dbReference type="InterPro" id="IPR013106">
    <property type="entry name" value="Ig_V-set"/>
</dbReference>
<dbReference type="InterPro" id="IPR036179">
    <property type="entry name" value="Ig-like_dom_sf"/>
</dbReference>
<evidence type="ECO:0000259" key="5">
    <source>
        <dbReference type="PROSITE" id="PS50835"/>
    </source>
</evidence>
<name>A0A8C1ME58_CYPCA</name>
<dbReference type="InterPro" id="IPR050504">
    <property type="entry name" value="IgSF_BTN/MOG"/>
</dbReference>
<dbReference type="Pfam" id="PF07686">
    <property type="entry name" value="V-set"/>
    <property type="match status" value="1"/>
</dbReference>
<accession>A0A8C1ME58</accession>
<organism evidence="6 7">
    <name type="scientific">Cyprinus carpio</name>
    <name type="common">Common carp</name>
    <dbReference type="NCBI Taxonomy" id="7962"/>
    <lineage>
        <taxon>Eukaryota</taxon>
        <taxon>Metazoa</taxon>
        <taxon>Chordata</taxon>
        <taxon>Craniata</taxon>
        <taxon>Vertebrata</taxon>
        <taxon>Euteleostomi</taxon>
        <taxon>Actinopterygii</taxon>
        <taxon>Neopterygii</taxon>
        <taxon>Teleostei</taxon>
        <taxon>Ostariophysi</taxon>
        <taxon>Cypriniformes</taxon>
        <taxon>Cyprinidae</taxon>
        <taxon>Cyprininae</taxon>
        <taxon>Cyprinus</taxon>
    </lineage>
</organism>
<feature type="region of interest" description="Disordered" evidence="4">
    <location>
        <begin position="263"/>
        <end position="334"/>
    </location>
</feature>
<dbReference type="SUPFAM" id="SSF48726">
    <property type="entry name" value="Immunoglobulin"/>
    <property type="match status" value="1"/>
</dbReference>
<keyword evidence="3" id="KW-0393">Immunoglobulin domain</keyword>
<dbReference type="PROSITE" id="PS50835">
    <property type="entry name" value="IG_LIKE"/>
    <property type="match status" value="1"/>
</dbReference>
<evidence type="ECO:0000313" key="6">
    <source>
        <dbReference type="Ensembl" id="ENSCCRP00010075533.1"/>
    </source>
</evidence>
<dbReference type="AlphaFoldDB" id="A0A8C1ME58"/>
<dbReference type="PANTHER" id="PTHR24100:SF130">
    <property type="entry name" value="BUTYROPHILIN-LIKE PROTEIN 9"/>
    <property type="match status" value="1"/>
</dbReference>
<keyword evidence="7" id="KW-1185">Reference proteome</keyword>
<feature type="compositionally biased region" description="Basic and acidic residues" evidence="4">
    <location>
        <begin position="322"/>
        <end position="334"/>
    </location>
</feature>
<dbReference type="InterPro" id="IPR013783">
    <property type="entry name" value="Ig-like_fold"/>
</dbReference>
<proteinExistence type="predicted"/>
<evidence type="ECO:0000256" key="2">
    <source>
        <dbReference type="ARBA" id="ARBA00023136"/>
    </source>
</evidence>
<sequence length="334" mass="38109">MMAQINNEIKIAFPEEFQSDSTIQCHLSPEISAVDMEIRWFKETDCVCFYKNRRLIEGESYEGIMSLCIENLERGIVSLQLQDVRESHVGDYLCQVTSEDRTAEITIRKSSKSNDEVPQQTTKQWFIKRARTWTNEERIKMANSALLAVFNKLEKTDAPKEDLQGVIATVPQTDINVEENQEEAEEKNTQQVHKGRHMNDSMGFPENVMETSTCKLEEQKTHLGDQQPGFSSVFNKLENTDAPKEDLQGVNATVPQTDINVEENQEEAEEKNTQQVHKGRHMNDSMGFPENVMETSTCKLEEQKTHLGDQQPGFSSAFNRLENTDAPKEDLQGV</sequence>
<evidence type="ECO:0000256" key="4">
    <source>
        <dbReference type="SAM" id="MobiDB-lite"/>
    </source>
</evidence>
<dbReference type="GO" id="GO:0009897">
    <property type="term" value="C:external side of plasma membrane"/>
    <property type="evidence" value="ECO:0007669"/>
    <property type="project" value="TreeGrafter"/>
</dbReference>
<dbReference type="GO" id="GO:0001817">
    <property type="term" value="P:regulation of cytokine production"/>
    <property type="evidence" value="ECO:0007669"/>
    <property type="project" value="TreeGrafter"/>
</dbReference>
<dbReference type="Gene3D" id="2.60.40.10">
    <property type="entry name" value="Immunoglobulins"/>
    <property type="match status" value="1"/>
</dbReference>
<dbReference type="Ensembl" id="ENSCCRT00010083717.1">
    <property type="protein sequence ID" value="ENSCCRP00010075533.1"/>
    <property type="gene ID" value="ENSCCRG00010032951.1"/>
</dbReference>
<comment type="subcellular location">
    <subcellularLocation>
        <location evidence="1">Membrane</location>
    </subcellularLocation>
</comment>
<reference evidence="6" key="2">
    <citation type="submission" date="2025-09" db="UniProtKB">
        <authorList>
            <consortium name="Ensembl"/>
        </authorList>
    </citation>
    <scope>IDENTIFICATION</scope>
</reference>
<protein>
    <recommendedName>
        <fullName evidence="5">Ig-like domain-containing protein</fullName>
    </recommendedName>
</protein>
<feature type="region of interest" description="Disordered" evidence="4">
    <location>
        <begin position="179"/>
        <end position="205"/>
    </location>
</feature>
<feature type="domain" description="Ig-like" evidence="5">
    <location>
        <begin position="22"/>
        <end position="106"/>
    </location>
</feature>
<evidence type="ECO:0000256" key="1">
    <source>
        <dbReference type="ARBA" id="ARBA00004370"/>
    </source>
</evidence>
<dbReference type="PANTHER" id="PTHR24100">
    <property type="entry name" value="BUTYROPHILIN"/>
    <property type="match status" value="1"/>
</dbReference>
<reference evidence="6" key="1">
    <citation type="submission" date="2025-08" db="UniProtKB">
        <authorList>
            <consortium name="Ensembl"/>
        </authorList>
    </citation>
    <scope>IDENTIFICATION</scope>
</reference>
<evidence type="ECO:0000256" key="3">
    <source>
        <dbReference type="ARBA" id="ARBA00023319"/>
    </source>
</evidence>